<dbReference type="PANTHER" id="PTHR11070:SF23">
    <property type="entry name" value="RECBCD ENZYME SUBUNIT RECB"/>
    <property type="match status" value="1"/>
</dbReference>
<feature type="binding site" evidence="15">
    <location>
        <position position="1326"/>
    </location>
    <ligand>
        <name>Mg(2+)</name>
        <dbReference type="ChEBI" id="CHEBI:18420"/>
    </ligand>
</feature>
<comment type="function">
    <text evidence="15">A helicase/nuclease that prepares dsDNA breaks (DSB) for recombinational DNA repair. Binds to DSBs and unwinds DNA via a highly rapid and processive ATP-dependent bidirectional helicase activity. Unwinds dsDNA until it encounters a Chi (crossover hotspot instigator) sequence from the 3' direction. Cuts ssDNA a few nucleotides 3' to the Chi site. The properties and activities of the enzyme are changed at Chi. The Chi-altered holoenzyme produces a long 3'-ssDNA overhang and facilitates RecA-binding to the ssDNA for homologous DNA recombination and repair. Holoenzyme degrades any linearized DNA that is unable to undergo homologous recombination. In the holoenzyme this subunit contributes ATPase, 3'-5' helicase, exonuclease activity and loads RecA onto ssDNA.</text>
</comment>
<feature type="active site" description="For nuclease activity" evidence="15">
    <location>
        <position position="1474"/>
    </location>
</feature>
<evidence type="ECO:0000256" key="11">
    <source>
        <dbReference type="ARBA" id="ARBA00023204"/>
    </source>
</evidence>
<comment type="catalytic activity">
    <reaction evidence="15">
        <text>Exonucleolytic cleavage (in the presence of ATP) in either 5'- to 3'- or 3'- to 5'-direction to yield 5'-phosphooligonucleotides.</text>
        <dbReference type="EC" id="3.1.11.5"/>
    </reaction>
</comment>
<dbReference type="InterPro" id="IPR027417">
    <property type="entry name" value="P-loop_NTPase"/>
</dbReference>
<dbReference type="Pfam" id="PF00580">
    <property type="entry name" value="UvrD-helicase"/>
    <property type="match status" value="2"/>
</dbReference>
<evidence type="ECO:0000256" key="13">
    <source>
        <dbReference type="ARBA" id="ARBA00034617"/>
    </source>
</evidence>
<gene>
    <name evidence="15" type="primary">recB</name>
    <name evidence="21" type="ORF">P0082_08465</name>
</gene>
<dbReference type="Gene3D" id="3.90.320.10">
    <property type="match status" value="1"/>
</dbReference>
<evidence type="ECO:0000256" key="16">
    <source>
        <dbReference type="PROSITE-ProRule" id="PRU00560"/>
    </source>
</evidence>
<dbReference type="InterPro" id="IPR004586">
    <property type="entry name" value="RecB"/>
</dbReference>
<evidence type="ECO:0000256" key="9">
    <source>
        <dbReference type="ARBA" id="ARBA00022842"/>
    </source>
</evidence>
<comment type="catalytic activity">
    <reaction evidence="13 15">
        <text>Couples ATP hydrolysis with the unwinding of duplex DNA by translocating in the 3'-5' direction.</text>
        <dbReference type="EC" id="5.6.2.4"/>
    </reaction>
</comment>
<feature type="coiled-coil region" evidence="17">
    <location>
        <begin position="861"/>
        <end position="920"/>
    </location>
</feature>
<evidence type="ECO:0000256" key="18">
    <source>
        <dbReference type="SAM" id="MobiDB-lite"/>
    </source>
</evidence>
<feature type="binding site" evidence="15">
    <location>
        <position position="1461"/>
    </location>
    <ligand>
        <name>Mg(2+)</name>
        <dbReference type="ChEBI" id="CHEBI:18420"/>
    </ligand>
</feature>
<evidence type="ECO:0000256" key="15">
    <source>
        <dbReference type="HAMAP-Rule" id="MF_01485"/>
    </source>
</evidence>
<feature type="compositionally biased region" description="Basic and acidic residues" evidence="18">
    <location>
        <begin position="1203"/>
        <end position="1222"/>
    </location>
</feature>
<dbReference type="PANTHER" id="PTHR11070">
    <property type="entry name" value="UVRD / RECB / PCRA DNA HELICASE FAMILY MEMBER"/>
    <property type="match status" value="1"/>
</dbReference>
<feature type="region of interest" description="Nuclease activity, interacts with RecD and RecA" evidence="15">
    <location>
        <begin position="1187"/>
        <end position="1599"/>
    </location>
</feature>
<evidence type="ECO:0000256" key="6">
    <source>
        <dbReference type="ARBA" id="ARBA00022806"/>
    </source>
</evidence>
<comment type="similarity">
    <text evidence="15">Belongs to the helicase family. UvrD subfamily.</text>
</comment>
<comment type="cofactor">
    <cofactor evidence="15">
        <name>Mg(2+)</name>
        <dbReference type="ChEBI" id="CHEBI:18420"/>
    </cofactor>
    <text evidence="15">Binds 1 Mg(2+) ion per subunit.</text>
</comment>
<feature type="binding site" evidence="16">
    <location>
        <begin position="28"/>
        <end position="35"/>
    </location>
    <ligand>
        <name>ATP</name>
        <dbReference type="ChEBI" id="CHEBI:30616"/>
    </ligand>
</feature>
<sequence>MSSRPVETVVQDFVPEKAALLANLSIEASAGTGKTYTLEQIVCRLIEHYGLRIQQILLVTYTNKAAEELRQRIRRRLSLRLKERQSSSGRGPVREQDQDHGQAERNIVQALNHYSEANISTIHSFFRQCLEQFALETGQSLAGAGETTIDSNVQPVRELLLDELQKNDFGDGNELYLDIAGPLLAAQSRQSGRTTFGLGRLLEICEAKNLENFWHGHPDFGLVPGEAEMEQLELITRQFSQEQGPVYQAFCQLADCDWAEDAFGKRAGGKVPKSLPQSYEAATALEFFRRLRALRLETGQAETGQAEAGEAKAGKVHLPALFRLLLQSPHHPQYPDDKTRFLAPYMELLCWLHPQNLESNNEKYLEKYGPLKDWKYYDQFLHVQQFLEALAPCLGPCSGSDFEPRQQVQALQAVFAAKFLLNLRRKITPQLRMSQLLHGTRSFTDMVEGLYRVLVLGQYGDSEELLRLLRRQYRCVLVDEFQDTDPTQWQILYRIFGAGRELANSRPLQRSHNFIIVGDPKQSIYRFRGANVRLYHLVQECCDEHYRLSFNYRSNVSVIGASNRIFSAMWGDRGLFTPARAGMEKEQLPMPFLLEPQAESPDSGAFCFLDCDGGNEAEALGHKEKSSVVRESTEAIAWKVADLLSRDYRLVRLPSRKIGGSGGPPESCRPVQPGDIAVLMGRNSDCAVIYQRLQALGIPAQFDEASSVFLDGHARSLHYFLLALCGPRQLDHSLRLLLSPLFGLSVEEANLLLGRAPSFSSNLSSADFGLPSDSEFVLSFTRQLFHWKEEVDQGKLLNVIRELFLYGSIIYRELRVLVPGSRPSPELRKDVYSRILGRARNFAASETGNRHVVPGLGEQNREDNRESYNNLRHLIEILTEEQLQRALDCRELCRFVGQEIKHAKEVLESANSETAEYARQSCNESQAVRIMTIHGSKGLEFPIVLLGIGFSEKKKDRTILLNRVRSETGSVSQKKLHCDQNLYLAPSLEVRAAETEAEYEELQRLFYVGLTRATCKIYLPFHSAGRKEMPYVSLLEESLSDSLPDSSAPYSSASCGEISGLRSRLKTLLSESPECFSLETAKIGKNLADSFADLVDSVRQRLFQTSAEQASAAETTLKLESRDTRMSGKQAKKKATKKAPRKVAENLLFSELHLGEAAVTTDIATDAGIVSEKSCRKLQHDNLSLRFPAVSSFSSLQRSLENGARENVREKVGEKIEEKTEDIGSTQPKLTEPEAYGTGRPQNHPVAYFSPEDSLGGLQDKERDERAGEVSLPDLPDPEFFETPEIIEDAAFEMAVPESNSEQSKEDLHWHELLLSPGADLGNLLHDILEHADYGMIARSGIDDLLQNSHFYEQLSLQSRCYFPRNWIRKAYAALCRMVWHTLHSDLNLAEDIETGRRGTDLPDRDTNPLELCRLSKDQRQHELEFIIAVPENCQLDSELFLLDAGTKIQVFKGFVKGFIDLLFFHEGKLYLLDWKSNLSPYSDRPDYALASASGRSGAEQLRHIQQQLYRPSALQQLMTGHHYRMQYLIYLAVVYYYLKLQYGSDFCYRQHFGGCYYVFLRGMVSTGTDAPGVYRHKPDEELLIRILEGLGIGNQIQN</sequence>
<comment type="miscellaneous">
    <text evidence="15">In the RecBCD complex, RecB has a slow 3'-5' helicase, an exonuclease activity and loads RecA onto ssDNA, RecD has a fast 5'-3' helicase activity, while RecC stimulates the ATPase and processivity of the RecB helicase and contributes to recognition of the Chi site.</text>
</comment>
<evidence type="ECO:0000259" key="19">
    <source>
        <dbReference type="PROSITE" id="PS51198"/>
    </source>
</evidence>
<feature type="compositionally biased region" description="Basic and acidic residues" evidence="18">
    <location>
        <begin position="92"/>
        <end position="101"/>
    </location>
</feature>
<keyword evidence="2 15" id="KW-0479">Metal-binding</keyword>
<organism evidence="21 22">
    <name type="scientific">Candidatus Haliotispira prima</name>
    <dbReference type="NCBI Taxonomy" id="3034016"/>
    <lineage>
        <taxon>Bacteria</taxon>
        <taxon>Pseudomonadati</taxon>
        <taxon>Spirochaetota</taxon>
        <taxon>Spirochaetia</taxon>
        <taxon>Spirochaetales</taxon>
        <taxon>Spirochaetaceae</taxon>
        <taxon>Candidatus Haliotispira</taxon>
    </lineage>
</organism>
<feature type="region of interest" description="DNA-binding and helicase activity, interacts with RecC" evidence="15">
    <location>
        <begin position="1"/>
        <end position="1157"/>
    </location>
</feature>
<dbReference type="Proteomes" id="UP001228690">
    <property type="component" value="Chromosome"/>
</dbReference>
<keyword evidence="22" id="KW-1185">Reference proteome</keyword>
<feature type="domain" description="UvrD-like helicase ATP-binding" evidence="19">
    <location>
        <begin position="7"/>
        <end position="555"/>
    </location>
</feature>
<keyword evidence="5 15" id="KW-0378">Hydrolase</keyword>
<comment type="subunit">
    <text evidence="15">Heterotrimer of RecB, RecC and RecD. All subunits contribute to DNA-binding. Interacts with RecA.</text>
</comment>
<dbReference type="InterPro" id="IPR011335">
    <property type="entry name" value="Restrct_endonuc-II-like"/>
</dbReference>
<keyword evidence="17" id="KW-0175">Coiled coil</keyword>
<evidence type="ECO:0000256" key="2">
    <source>
        <dbReference type="ARBA" id="ARBA00022723"/>
    </source>
</evidence>
<dbReference type="CDD" id="cd22352">
    <property type="entry name" value="RecB_C-like"/>
    <property type="match status" value="1"/>
</dbReference>
<dbReference type="InterPro" id="IPR011604">
    <property type="entry name" value="PDDEXK-like_dom_sf"/>
</dbReference>
<keyword evidence="10 15" id="KW-0238">DNA-binding</keyword>
<dbReference type="InterPro" id="IPR000212">
    <property type="entry name" value="DNA_helicase_UvrD/REP"/>
</dbReference>
<keyword evidence="3 15" id="KW-0547">Nucleotide-binding</keyword>
<evidence type="ECO:0000256" key="5">
    <source>
        <dbReference type="ARBA" id="ARBA00022801"/>
    </source>
</evidence>
<accession>A0ABY8MEU3</accession>
<keyword evidence="6 15" id="KW-0347">Helicase</keyword>
<proteinExistence type="inferred from homology"/>
<dbReference type="Pfam" id="PF13361">
    <property type="entry name" value="UvrD_C"/>
    <property type="match status" value="1"/>
</dbReference>
<feature type="region of interest" description="Disordered" evidence="18">
    <location>
        <begin position="1196"/>
        <end position="1279"/>
    </location>
</feature>
<dbReference type="PROSITE" id="PS51217">
    <property type="entry name" value="UVRD_HELICASE_CTER"/>
    <property type="match status" value="1"/>
</dbReference>
<dbReference type="HAMAP" id="MF_01485">
    <property type="entry name" value="RecB"/>
    <property type="match status" value="1"/>
</dbReference>
<evidence type="ECO:0000256" key="14">
    <source>
        <dbReference type="ARBA" id="ARBA00048988"/>
    </source>
</evidence>
<dbReference type="EC" id="3.1.11.5" evidence="15"/>
<evidence type="ECO:0000256" key="3">
    <source>
        <dbReference type="ARBA" id="ARBA00022741"/>
    </source>
</evidence>
<keyword evidence="1 15" id="KW-0540">Nuclease</keyword>
<evidence type="ECO:0000256" key="10">
    <source>
        <dbReference type="ARBA" id="ARBA00023125"/>
    </source>
</evidence>
<comment type="domain">
    <text evidence="15">The N-terminal DNA-binding domain is a ssDNA-dependent ATPase and has ATP-dependent 3'-5' helicase function. This domain interacts with RecC.</text>
</comment>
<evidence type="ECO:0000256" key="17">
    <source>
        <dbReference type="SAM" id="Coils"/>
    </source>
</evidence>
<evidence type="ECO:0000313" key="21">
    <source>
        <dbReference type="EMBL" id="WGK68510.1"/>
    </source>
</evidence>
<dbReference type="PROSITE" id="PS51198">
    <property type="entry name" value="UVRD_HELICASE_ATP_BIND"/>
    <property type="match status" value="1"/>
</dbReference>
<evidence type="ECO:0000256" key="1">
    <source>
        <dbReference type="ARBA" id="ARBA00022722"/>
    </source>
</evidence>
<name>A0ABY8MEU3_9SPIO</name>
<dbReference type="SUPFAM" id="SSF52540">
    <property type="entry name" value="P-loop containing nucleoside triphosphate hydrolases"/>
    <property type="match status" value="1"/>
</dbReference>
<evidence type="ECO:0000259" key="20">
    <source>
        <dbReference type="PROSITE" id="PS51217"/>
    </source>
</evidence>
<comment type="domain">
    <text evidence="15">The C-terminal domain has nuclease activity and interacts with RecD. It interacts with RecA, facilitating its loading onto ssDNA.</text>
</comment>
<dbReference type="InterPro" id="IPR014017">
    <property type="entry name" value="DNA_helicase_UvrD-like_C"/>
</dbReference>
<keyword evidence="11 15" id="KW-0234">DNA repair</keyword>
<dbReference type="EC" id="5.6.2.4" evidence="15"/>
<feature type="domain" description="UvrD-like helicase C-terminal" evidence="20">
    <location>
        <begin position="573"/>
        <end position="938"/>
    </location>
</feature>
<evidence type="ECO:0000313" key="22">
    <source>
        <dbReference type="Proteomes" id="UP001228690"/>
    </source>
</evidence>
<protein>
    <recommendedName>
        <fullName evidence="15">RecBCD enzyme subunit RecB</fullName>
        <ecNumber evidence="15">3.1.11.5</ecNumber>
        <ecNumber evidence="15">5.6.2.4</ecNumber>
    </recommendedName>
    <alternativeName>
        <fullName evidence="15">DNA 3'-5' helicase subunit RecB</fullName>
    </alternativeName>
    <alternativeName>
        <fullName evidence="15">Exonuclease V subunit RecB</fullName>
        <shortName evidence="15">ExoV subunit RecB</shortName>
    </alternativeName>
    <alternativeName>
        <fullName evidence="15">Helicase/nuclease RecBCD subunit RecB</fullName>
    </alternativeName>
</protein>
<keyword evidence="8 15" id="KW-0067">ATP-binding</keyword>
<evidence type="ECO:0000256" key="8">
    <source>
        <dbReference type="ARBA" id="ARBA00022840"/>
    </source>
</evidence>
<evidence type="ECO:0000256" key="4">
    <source>
        <dbReference type="ARBA" id="ARBA00022763"/>
    </source>
</evidence>
<dbReference type="InterPro" id="IPR014016">
    <property type="entry name" value="UvrD-like_ATP-bd"/>
</dbReference>
<dbReference type="RefSeq" id="WP_326926695.1">
    <property type="nucleotide sequence ID" value="NZ_CP123443.1"/>
</dbReference>
<dbReference type="SUPFAM" id="SSF52980">
    <property type="entry name" value="Restriction endonuclease-like"/>
    <property type="match status" value="1"/>
</dbReference>
<feature type="binding site" evidence="15">
    <location>
        <position position="1474"/>
    </location>
    <ligand>
        <name>Mg(2+)</name>
        <dbReference type="ChEBI" id="CHEBI:18420"/>
    </ligand>
</feature>
<dbReference type="Gene3D" id="3.40.50.300">
    <property type="entry name" value="P-loop containing nucleotide triphosphate hydrolases"/>
    <property type="match status" value="4"/>
</dbReference>
<feature type="region of interest" description="Disordered" evidence="18">
    <location>
        <begin position="81"/>
        <end position="101"/>
    </location>
</feature>
<evidence type="ECO:0000256" key="7">
    <source>
        <dbReference type="ARBA" id="ARBA00022839"/>
    </source>
</evidence>
<evidence type="ECO:0000256" key="12">
    <source>
        <dbReference type="ARBA" id="ARBA00023235"/>
    </source>
</evidence>
<reference evidence="21 22" key="1">
    <citation type="submission" date="2023-04" db="EMBL/GenBank/DDBJ databases">
        <title>Spirochaete genome identified in red abalone sample constitutes a novel genus.</title>
        <authorList>
            <person name="Sharma S.P."/>
            <person name="Purcell C.M."/>
            <person name="Hyde J.R."/>
            <person name="Severin A.J."/>
        </authorList>
    </citation>
    <scope>NUCLEOTIDE SEQUENCE [LARGE SCALE GENOMIC DNA]</scope>
    <source>
        <strain evidence="21 22">SP-2023</strain>
    </source>
</reference>
<keyword evidence="9 15" id="KW-0460">Magnesium</keyword>
<keyword evidence="12 15" id="KW-0413">Isomerase</keyword>
<comment type="catalytic activity">
    <reaction evidence="14 15">
        <text>ATP + H2O = ADP + phosphate + H(+)</text>
        <dbReference type="Rhea" id="RHEA:13065"/>
        <dbReference type="ChEBI" id="CHEBI:15377"/>
        <dbReference type="ChEBI" id="CHEBI:15378"/>
        <dbReference type="ChEBI" id="CHEBI:30616"/>
        <dbReference type="ChEBI" id="CHEBI:43474"/>
        <dbReference type="ChEBI" id="CHEBI:456216"/>
        <dbReference type="EC" id="5.6.2.4"/>
    </reaction>
</comment>
<keyword evidence="4 15" id="KW-0227">DNA damage</keyword>
<keyword evidence="7 15" id="KW-0269">Exonuclease</keyword>
<dbReference type="EMBL" id="CP123443">
    <property type="protein sequence ID" value="WGK68510.1"/>
    <property type="molecule type" value="Genomic_DNA"/>
</dbReference>
<feature type="compositionally biased region" description="Basic and acidic residues" evidence="18">
    <location>
        <begin position="1259"/>
        <end position="1268"/>
    </location>
</feature>